<proteinExistence type="predicted"/>
<gene>
    <name evidence="1" type="ORF">DPMN_180313</name>
</gene>
<dbReference type="EMBL" id="JAIWYP010000009">
    <property type="protein sequence ID" value="KAH3778840.1"/>
    <property type="molecule type" value="Genomic_DNA"/>
</dbReference>
<dbReference type="AlphaFoldDB" id="A0A9D4EG13"/>
<keyword evidence="2" id="KW-1185">Reference proteome</keyword>
<sequence>MGAVDAGEPLAPTEIYSLAKKFVVGQWNLRTDNLASRRHTFIRPVKTLRPPERYSASIVLDRAITRLRMGTTLLPGRAGKYVLGVDPACPRCREPLTARHMLLHCQNHKAQRDHLEAALHSH</sequence>
<protein>
    <submittedName>
        <fullName evidence="1">Uncharacterized protein</fullName>
    </submittedName>
</protein>
<evidence type="ECO:0000313" key="1">
    <source>
        <dbReference type="EMBL" id="KAH3778840.1"/>
    </source>
</evidence>
<comment type="caution">
    <text evidence="1">The sequence shown here is derived from an EMBL/GenBank/DDBJ whole genome shotgun (WGS) entry which is preliminary data.</text>
</comment>
<name>A0A9D4EG13_DREPO</name>
<reference evidence="1" key="1">
    <citation type="journal article" date="2019" name="bioRxiv">
        <title>The Genome of the Zebra Mussel, Dreissena polymorpha: A Resource for Invasive Species Research.</title>
        <authorList>
            <person name="McCartney M.A."/>
            <person name="Auch B."/>
            <person name="Kono T."/>
            <person name="Mallez S."/>
            <person name="Zhang Y."/>
            <person name="Obille A."/>
            <person name="Becker A."/>
            <person name="Abrahante J.E."/>
            <person name="Garbe J."/>
            <person name="Badalamenti J.P."/>
            <person name="Herman A."/>
            <person name="Mangelson H."/>
            <person name="Liachko I."/>
            <person name="Sullivan S."/>
            <person name="Sone E.D."/>
            <person name="Koren S."/>
            <person name="Silverstein K.A.T."/>
            <person name="Beckman K.B."/>
            <person name="Gohl D.M."/>
        </authorList>
    </citation>
    <scope>NUCLEOTIDE SEQUENCE</scope>
    <source>
        <strain evidence="1">Duluth1</strain>
        <tissue evidence="1">Whole animal</tissue>
    </source>
</reference>
<reference evidence="1" key="2">
    <citation type="submission" date="2020-11" db="EMBL/GenBank/DDBJ databases">
        <authorList>
            <person name="McCartney M.A."/>
            <person name="Auch B."/>
            <person name="Kono T."/>
            <person name="Mallez S."/>
            <person name="Becker A."/>
            <person name="Gohl D.M."/>
            <person name="Silverstein K.A.T."/>
            <person name="Koren S."/>
            <person name="Bechman K.B."/>
            <person name="Herman A."/>
            <person name="Abrahante J.E."/>
            <person name="Garbe J."/>
        </authorList>
    </citation>
    <scope>NUCLEOTIDE SEQUENCE</scope>
    <source>
        <strain evidence="1">Duluth1</strain>
        <tissue evidence="1">Whole animal</tissue>
    </source>
</reference>
<accession>A0A9D4EG13</accession>
<organism evidence="1 2">
    <name type="scientific">Dreissena polymorpha</name>
    <name type="common">Zebra mussel</name>
    <name type="synonym">Mytilus polymorpha</name>
    <dbReference type="NCBI Taxonomy" id="45954"/>
    <lineage>
        <taxon>Eukaryota</taxon>
        <taxon>Metazoa</taxon>
        <taxon>Spiralia</taxon>
        <taxon>Lophotrochozoa</taxon>
        <taxon>Mollusca</taxon>
        <taxon>Bivalvia</taxon>
        <taxon>Autobranchia</taxon>
        <taxon>Heteroconchia</taxon>
        <taxon>Euheterodonta</taxon>
        <taxon>Imparidentia</taxon>
        <taxon>Neoheterodontei</taxon>
        <taxon>Myida</taxon>
        <taxon>Dreissenoidea</taxon>
        <taxon>Dreissenidae</taxon>
        <taxon>Dreissena</taxon>
    </lineage>
</organism>
<dbReference type="Proteomes" id="UP000828390">
    <property type="component" value="Unassembled WGS sequence"/>
</dbReference>
<evidence type="ECO:0000313" key="2">
    <source>
        <dbReference type="Proteomes" id="UP000828390"/>
    </source>
</evidence>